<dbReference type="EC" id="2.7.1.48" evidence="6"/>
<dbReference type="InterPro" id="IPR029057">
    <property type="entry name" value="PRTase-like"/>
</dbReference>
<dbReference type="Pfam" id="PF00485">
    <property type="entry name" value="PRK"/>
    <property type="match status" value="1"/>
</dbReference>
<comment type="caution">
    <text evidence="8">The sequence shown here is derived from an EMBL/GenBank/DDBJ whole genome shotgun (WGS) entry which is preliminary data.</text>
</comment>
<dbReference type="UniPathway" id="UPA00579">
    <property type="reaction ID" value="UER00640"/>
</dbReference>
<dbReference type="InterPro" id="IPR000836">
    <property type="entry name" value="PRTase_dom"/>
</dbReference>
<organism evidence="8 9">
    <name type="scientific">Cryoendolithus antarcticus</name>
    <dbReference type="NCBI Taxonomy" id="1507870"/>
    <lineage>
        <taxon>Eukaryota</taxon>
        <taxon>Fungi</taxon>
        <taxon>Dikarya</taxon>
        <taxon>Ascomycota</taxon>
        <taxon>Pezizomycotina</taxon>
        <taxon>Dothideomycetes</taxon>
        <taxon>Dothideomycetidae</taxon>
        <taxon>Cladosporiales</taxon>
        <taxon>Cladosporiaceae</taxon>
        <taxon>Cryoendolithus</taxon>
    </lineage>
</organism>
<dbReference type="SUPFAM" id="SSF52540">
    <property type="entry name" value="P-loop containing nucleoside triphosphate hydrolases"/>
    <property type="match status" value="1"/>
</dbReference>
<dbReference type="CDD" id="cd02023">
    <property type="entry name" value="UMPK"/>
    <property type="match status" value="1"/>
</dbReference>
<dbReference type="EMBL" id="NAJO01000055">
    <property type="protein sequence ID" value="OQN97365.1"/>
    <property type="molecule type" value="Genomic_DNA"/>
</dbReference>
<dbReference type="PANTHER" id="PTHR10285">
    <property type="entry name" value="URIDINE KINASE"/>
    <property type="match status" value="1"/>
</dbReference>
<dbReference type="GO" id="GO:0044211">
    <property type="term" value="P:CTP salvage"/>
    <property type="evidence" value="ECO:0007669"/>
    <property type="project" value="UniProtKB-UniPathway"/>
</dbReference>
<dbReference type="Gene3D" id="3.40.50.300">
    <property type="entry name" value="P-loop containing nucleotide triphosphate hydrolases"/>
    <property type="match status" value="1"/>
</dbReference>
<comment type="pathway">
    <text evidence="1 6">Pyrimidine metabolism; UMP biosynthesis via salvage pathway; UMP from uridine: step 1/1.</text>
</comment>
<dbReference type="GO" id="GO:0005524">
    <property type="term" value="F:ATP binding"/>
    <property type="evidence" value="ECO:0007669"/>
    <property type="project" value="UniProtKB-KW"/>
</dbReference>
<keyword evidence="3 6" id="KW-0808">Transferase</keyword>
<gene>
    <name evidence="8" type="ORF">B0A48_16429</name>
</gene>
<dbReference type="GO" id="GO:0043771">
    <property type="term" value="F:cytidine kinase activity"/>
    <property type="evidence" value="ECO:0007669"/>
    <property type="project" value="RHEA"/>
</dbReference>
<dbReference type="FunFam" id="3.40.50.300:FF:000339">
    <property type="entry name" value="Uridine kinase"/>
    <property type="match status" value="1"/>
</dbReference>
<name>A0A1V8SDZ9_9PEZI</name>
<dbReference type="SMART" id="SM00382">
    <property type="entry name" value="AAA"/>
    <property type="match status" value="1"/>
</dbReference>
<protein>
    <recommendedName>
        <fullName evidence="6">Uridine kinase</fullName>
        <ecNumber evidence="6">2.7.1.48</ecNumber>
    </recommendedName>
</protein>
<dbReference type="NCBIfam" id="NF004018">
    <property type="entry name" value="PRK05480.1"/>
    <property type="match status" value="1"/>
</dbReference>
<dbReference type="CDD" id="cd06223">
    <property type="entry name" value="PRTases_typeI"/>
    <property type="match status" value="1"/>
</dbReference>
<dbReference type="NCBIfam" id="TIGR00235">
    <property type="entry name" value="udk"/>
    <property type="match status" value="1"/>
</dbReference>
<evidence type="ECO:0000256" key="4">
    <source>
        <dbReference type="ARBA" id="ARBA00022741"/>
    </source>
</evidence>
<dbReference type="InParanoid" id="A0A1V8SDZ9"/>
<sequence>MNGLHTPSSSSALSLESLNLHDSATSRLQKAHYSPPWSDTSIIGIAGSSGSGKTSLAYAIIKELSLPWVVILSMDSFYKPLTPEQSAAAFRNEYDFDAPEAIDFDVLVDRLSDIKFGKKAEIPVYSFEKHARLKKTTTIYSPHVLILEGIFALHDQRVLDMLDMRIFAEADADLCLSRRLLRDVRERGRDIEGCIKQWFAYVKPNFHKFVEPQRNVADIIVPRGIENTVAIGMVSDRVHKTLDEKSAMHQAELRRLGQASEDAPLSDHVIMLEHNNQIRGINTKLIESSTDREDFVFYFDRLAVLLVEKATECFRFKPSTVQTPVPNGSYNGLVADGIVSAVVILRGGSILETGLKRVIPDCRTGRMLIQTNFRTGEPELHYYSLSPDIAQHTGVMLLDPQMSSGGAALMAVKVLLDHGVHEDRIVFVTCTAGNQGLRRLMSVFPDIKVIVSRMPKQPVSDQASPNSLPSPPTTLSYDLLDSRSQAVRMASTSTGQSHLREASNTPLLLSRPAQLYGTHESTSTTRPFLTRAITTLQSTTSATASTSPRTRPQLSRPLMNRAATTATGLQLLATAPKPARPSLLRRITSTADALLDLSSATHRNAPPAPSHWTDHMHRRALLDTWDRVHEAAGSSDSKYPKSLVGQLVSVEKEMLTKFPELVEGERGLGREWMEYVLGVGLRFPWCTTEKMGKWEVVASVGKLGARGWGPW</sequence>
<comment type="similarity">
    <text evidence="6">Belongs to the uridine kinase family.</text>
</comment>
<evidence type="ECO:0000313" key="9">
    <source>
        <dbReference type="Proteomes" id="UP000192596"/>
    </source>
</evidence>
<comment type="catalytic activity">
    <reaction evidence="6">
        <text>cytidine + ATP = CMP + ADP + H(+)</text>
        <dbReference type="Rhea" id="RHEA:24674"/>
        <dbReference type="ChEBI" id="CHEBI:15378"/>
        <dbReference type="ChEBI" id="CHEBI:17562"/>
        <dbReference type="ChEBI" id="CHEBI:30616"/>
        <dbReference type="ChEBI" id="CHEBI:60377"/>
        <dbReference type="ChEBI" id="CHEBI:456216"/>
        <dbReference type="EC" id="2.7.1.48"/>
    </reaction>
</comment>
<dbReference type="Pfam" id="PF14681">
    <property type="entry name" value="UPRTase"/>
    <property type="match status" value="1"/>
</dbReference>
<keyword evidence="9" id="KW-1185">Reference proteome</keyword>
<dbReference type="AlphaFoldDB" id="A0A1V8SDZ9"/>
<dbReference type="OrthoDB" id="738517at2759"/>
<dbReference type="Proteomes" id="UP000192596">
    <property type="component" value="Unassembled WGS sequence"/>
</dbReference>
<dbReference type="PRINTS" id="PR00988">
    <property type="entry name" value="URIDINKINASE"/>
</dbReference>
<comment type="catalytic activity">
    <reaction evidence="6">
        <text>uridine + ATP = UMP + ADP + H(+)</text>
        <dbReference type="Rhea" id="RHEA:16825"/>
        <dbReference type="ChEBI" id="CHEBI:15378"/>
        <dbReference type="ChEBI" id="CHEBI:16704"/>
        <dbReference type="ChEBI" id="CHEBI:30616"/>
        <dbReference type="ChEBI" id="CHEBI:57865"/>
        <dbReference type="ChEBI" id="CHEBI:456216"/>
        <dbReference type="EC" id="2.7.1.48"/>
    </reaction>
</comment>
<feature type="domain" description="AAA+ ATPase" evidence="7">
    <location>
        <begin position="39"/>
        <end position="190"/>
    </location>
</feature>
<evidence type="ECO:0000259" key="7">
    <source>
        <dbReference type="SMART" id="SM00382"/>
    </source>
</evidence>
<keyword evidence="6" id="KW-0067">ATP-binding</keyword>
<dbReference type="UniPathway" id="UPA00574">
    <property type="reaction ID" value="UER00637"/>
</dbReference>
<keyword evidence="5 6" id="KW-0418">Kinase</keyword>
<keyword evidence="4 6" id="KW-0547">Nucleotide-binding</keyword>
<evidence type="ECO:0000256" key="5">
    <source>
        <dbReference type="ARBA" id="ARBA00022777"/>
    </source>
</evidence>
<dbReference type="STRING" id="1507870.A0A1V8SDZ9"/>
<dbReference type="GO" id="GO:0044206">
    <property type="term" value="P:UMP salvage"/>
    <property type="evidence" value="ECO:0007669"/>
    <property type="project" value="UniProtKB-UniPathway"/>
</dbReference>
<proteinExistence type="inferred from homology"/>
<evidence type="ECO:0000256" key="6">
    <source>
        <dbReference type="RuleBase" id="RU003825"/>
    </source>
</evidence>
<dbReference type="InterPro" id="IPR006083">
    <property type="entry name" value="PRK/URK"/>
</dbReference>
<dbReference type="Gene3D" id="3.40.50.2020">
    <property type="match status" value="1"/>
</dbReference>
<evidence type="ECO:0000256" key="1">
    <source>
        <dbReference type="ARBA" id="ARBA00004690"/>
    </source>
</evidence>
<dbReference type="InterPro" id="IPR003593">
    <property type="entry name" value="AAA+_ATPase"/>
</dbReference>
<dbReference type="FunCoup" id="A0A1V8SDZ9">
    <property type="interactions" value="1513"/>
</dbReference>
<comment type="pathway">
    <text evidence="2 6">Pyrimidine metabolism; CTP biosynthesis via salvage pathway; CTP from cytidine: step 1/3.</text>
</comment>
<accession>A0A1V8SDZ9</accession>
<dbReference type="InterPro" id="IPR000764">
    <property type="entry name" value="Uridine_kinase-like"/>
</dbReference>
<dbReference type="InterPro" id="IPR027417">
    <property type="entry name" value="P-loop_NTPase"/>
</dbReference>
<evidence type="ECO:0000256" key="2">
    <source>
        <dbReference type="ARBA" id="ARBA00004784"/>
    </source>
</evidence>
<evidence type="ECO:0000256" key="3">
    <source>
        <dbReference type="ARBA" id="ARBA00022679"/>
    </source>
</evidence>
<dbReference type="SUPFAM" id="SSF53271">
    <property type="entry name" value="PRTase-like"/>
    <property type="match status" value="1"/>
</dbReference>
<evidence type="ECO:0000313" key="8">
    <source>
        <dbReference type="EMBL" id="OQN97365.1"/>
    </source>
</evidence>
<dbReference type="GO" id="GO:0004849">
    <property type="term" value="F:uridine kinase activity"/>
    <property type="evidence" value="ECO:0007669"/>
    <property type="project" value="UniProtKB-EC"/>
</dbReference>
<reference evidence="9" key="1">
    <citation type="submission" date="2017-03" db="EMBL/GenBank/DDBJ databases">
        <title>Genomes of endolithic fungi from Antarctica.</title>
        <authorList>
            <person name="Coleine C."/>
            <person name="Masonjones S."/>
            <person name="Stajich J.E."/>
        </authorList>
    </citation>
    <scope>NUCLEOTIDE SEQUENCE [LARGE SCALE GENOMIC DNA]</scope>
    <source>
        <strain evidence="9">CCFEE 5527</strain>
    </source>
</reference>